<dbReference type="InterPro" id="IPR044965">
    <property type="entry name" value="Glyco_hydro_17_plant"/>
</dbReference>
<evidence type="ECO:0000313" key="10">
    <source>
        <dbReference type="Proteomes" id="UP000188268"/>
    </source>
</evidence>
<dbReference type="InterPro" id="IPR017853">
    <property type="entry name" value="GH"/>
</dbReference>
<dbReference type="Gramene" id="OMP00891">
    <property type="protein sequence ID" value="OMP00891"/>
    <property type="gene ID" value="CCACVL1_03265"/>
</dbReference>
<evidence type="ECO:0000256" key="5">
    <source>
        <dbReference type="ARBA" id="ARBA00023295"/>
    </source>
</evidence>
<dbReference type="Pfam" id="PF00332">
    <property type="entry name" value="Glyco_hydro_17"/>
    <property type="match status" value="1"/>
</dbReference>
<feature type="transmembrane region" description="Helical" evidence="8">
    <location>
        <begin position="73"/>
        <end position="93"/>
    </location>
</feature>
<evidence type="ECO:0000313" key="9">
    <source>
        <dbReference type="EMBL" id="OMP00891.1"/>
    </source>
</evidence>
<evidence type="ECO:0000256" key="2">
    <source>
        <dbReference type="ARBA" id="ARBA00008773"/>
    </source>
</evidence>
<keyword evidence="8" id="KW-1133">Transmembrane helix</keyword>
<reference evidence="9 10" key="1">
    <citation type="submission" date="2013-09" db="EMBL/GenBank/DDBJ databases">
        <title>Corchorus capsularis genome sequencing.</title>
        <authorList>
            <person name="Alam M."/>
            <person name="Haque M.S."/>
            <person name="Islam M.S."/>
            <person name="Emdad E.M."/>
            <person name="Islam M.M."/>
            <person name="Ahmed B."/>
            <person name="Halim A."/>
            <person name="Hossen Q.M.M."/>
            <person name="Hossain M.Z."/>
            <person name="Ahmed R."/>
            <person name="Khan M.M."/>
            <person name="Islam R."/>
            <person name="Rashid M.M."/>
            <person name="Khan S.A."/>
            <person name="Rahman M.S."/>
            <person name="Alam M."/>
        </authorList>
    </citation>
    <scope>NUCLEOTIDE SEQUENCE [LARGE SCALE GENOMIC DNA]</scope>
    <source>
        <strain evidence="10">cv. CVL-1</strain>
        <tissue evidence="9">Whole seedling</tissue>
    </source>
</reference>
<gene>
    <name evidence="9" type="ORF">CCACVL1_03265</name>
</gene>
<comment type="similarity">
    <text evidence="2 6">Belongs to the glycosyl hydrolase 17 family.</text>
</comment>
<proteinExistence type="inferred from homology"/>
<evidence type="ECO:0000256" key="1">
    <source>
        <dbReference type="ARBA" id="ARBA00000382"/>
    </source>
</evidence>
<dbReference type="AlphaFoldDB" id="A0A1R3K1E3"/>
<protein>
    <recommendedName>
        <fullName evidence="3">glucan endo-1,3-beta-D-glucosidase</fullName>
        <ecNumber evidence="3">3.2.1.39</ecNumber>
    </recommendedName>
</protein>
<dbReference type="GO" id="GO:0042973">
    <property type="term" value="F:glucan endo-1,3-beta-D-glucosidase activity"/>
    <property type="evidence" value="ECO:0007669"/>
    <property type="project" value="UniProtKB-EC"/>
</dbReference>
<dbReference type="GO" id="GO:0005975">
    <property type="term" value="P:carbohydrate metabolic process"/>
    <property type="evidence" value="ECO:0007669"/>
    <property type="project" value="InterPro"/>
</dbReference>
<comment type="catalytic activity">
    <reaction evidence="1">
        <text>Hydrolysis of (1-&gt;3)-beta-D-glucosidic linkages in (1-&gt;3)-beta-D-glucans.</text>
        <dbReference type="EC" id="3.2.1.39"/>
    </reaction>
</comment>
<evidence type="ECO:0000256" key="3">
    <source>
        <dbReference type="ARBA" id="ARBA00012780"/>
    </source>
</evidence>
<dbReference type="Proteomes" id="UP000188268">
    <property type="component" value="Unassembled WGS sequence"/>
</dbReference>
<dbReference type="SUPFAM" id="SSF51445">
    <property type="entry name" value="(Trans)glycosidases"/>
    <property type="match status" value="1"/>
</dbReference>
<feature type="transmembrane region" description="Helical" evidence="8">
    <location>
        <begin position="99"/>
        <end position="121"/>
    </location>
</feature>
<evidence type="ECO:0000256" key="4">
    <source>
        <dbReference type="ARBA" id="ARBA00022801"/>
    </source>
</evidence>
<feature type="region of interest" description="Disordered" evidence="7">
    <location>
        <begin position="1"/>
        <end position="23"/>
    </location>
</feature>
<keyword evidence="4 9" id="KW-0378">Hydrolase</keyword>
<evidence type="ECO:0000256" key="6">
    <source>
        <dbReference type="RuleBase" id="RU004335"/>
    </source>
</evidence>
<dbReference type="Gene3D" id="3.20.20.80">
    <property type="entry name" value="Glycosidases"/>
    <property type="match status" value="1"/>
</dbReference>
<organism evidence="9 10">
    <name type="scientific">Corchorus capsularis</name>
    <name type="common">Jute</name>
    <dbReference type="NCBI Taxonomy" id="210143"/>
    <lineage>
        <taxon>Eukaryota</taxon>
        <taxon>Viridiplantae</taxon>
        <taxon>Streptophyta</taxon>
        <taxon>Embryophyta</taxon>
        <taxon>Tracheophyta</taxon>
        <taxon>Spermatophyta</taxon>
        <taxon>Magnoliopsida</taxon>
        <taxon>eudicotyledons</taxon>
        <taxon>Gunneridae</taxon>
        <taxon>Pentapetalae</taxon>
        <taxon>rosids</taxon>
        <taxon>malvids</taxon>
        <taxon>Malvales</taxon>
        <taxon>Malvaceae</taxon>
        <taxon>Grewioideae</taxon>
        <taxon>Apeibeae</taxon>
        <taxon>Corchorus</taxon>
    </lineage>
</organism>
<name>A0A1R3K1E3_COCAP</name>
<keyword evidence="5" id="KW-0326">Glycosidase</keyword>
<sequence>MAKSEQSSSTEDHPLSRQSGPHTPISAATIVDISSAIIAMKISHVRVLDFDPSFMRSFAFTNTRIILSIQNRFLLALATHFPTVLVWVQTHIMPYYPEVNISLISIGNTIFLQPPFFGLVFRKPICGA</sequence>
<dbReference type="STRING" id="210143.A0A1R3K1E3"/>
<evidence type="ECO:0000256" key="8">
    <source>
        <dbReference type="SAM" id="Phobius"/>
    </source>
</evidence>
<dbReference type="PANTHER" id="PTHR32227">
    <property type="entry name" value="GLUCAN ENDO-1,3-BETA-GLUCOSIDASE BG1-RELATED-RELATED"/>
    <property type="match status" value="1"/>
</dbReference>
<dbReference type="EMBL" id="AWWV01006572">
    <property type="protein sequence ID" value="OMP00891.1"/>
    <property type="molecule type" value="Genomic_DNA"/>
</dbReference>
<dbReference type="InterPro" id="IPR000490">
    <property type="entry name" value="Glyco_hydro_17"/>
</dbReference>
<keyword evidence="8" id="KW-0812">Transmembrane</keyword>
<keyword evidence="8" id="KW-0472">Membrane</keyword>
<keyword evidence="10" id="KW-1185">Reference proteome</keyword>
<accession>A0A1R3K1E3</accession>
<comment type="caution">
    <text evidence="9">The sequence shown here is derived from an EMBL/GenBank/DDBJ whole genome shotgun (WGS) entry which is preliminary data.</text>
</comment>
<evidence type="ECO:0000256" key="7">
    <source>
        <dbReference type="SAM" id="MobiDB-lite"/>
    </source>
</evidence>
<dbReference type="EC" id="3.2.1.39" evidence="3"/>